<dbReference type="RefSeq" id="WP_188818982.1">
    <property type="nucleotide sequence ID" value="NZ_BMLK01000006.1"/>
</dbReference>
<reference evidence="3" key="1">
    <citation type="journal article" date="2019" name="Int. J. Syst. Evol. Microbiol.">
        <title>The Global Catalogue of Microorganisms (GCM) 10K type strain sequencing project: providing services to taxonomists for standard genome sequencing and annotation.</title>
        <authorList>
            <consortium name="The Broad Institute Genomics Platform"/>
            <consortium name="The Broad Institute Genome Sequencing Center for Infectious Disease"/>
            <person name="Wu L."/>
            <person name="Ma J."/>
        </authorList>
    </citation>
    <scope>NUCLEOTIDE SEQUENCE [LARGE SCALE GENOMIC DNA]</scope>
    <source>
        <strain evidence="3">CGMCC 1.6784</strain>
    </source>
</reference>
<organism evidence="2 3">
    <name type="scientific">Novosphingobium indicum</name>
    <dbReference type="NCBI Taxonomy" id="462949"/>
    <lineage>
        <taxon>Bacteria</taxon>
        <taxon>Pseudomonadati</taxon>
        <taxon>Pseudomonadota</taxon>
        <taxon>Alphaproteobacteria</taxon>
        <taxon>Sphingomonadales</taxon>
        <taxon>Sphingomonadaceae</taxon>
        <taxon>Novosphingobium</taxon>
    </lineage>
</organism>
<gene>
    <name evidence="2" type="ORF">GCM10011349_14280</name>
</gene>
<dbReference type="Gene3D" id="3.10.450.50">
    <property type="match status" value="1"/>
</dbReference>
<feature type="domain" description="SnoaL-like" evidence="1">
    <location>
        <begin position="2"/>
        <end position="124"/>
    </location>
</feature>
<proteinExistence type="predicted"/>
<dbReference type="InterPro" id="IPR037401">
    <property type="entry name" value="SnoaL-like"/>
</dbReference>
<evidence type="ECO:0000259" key="1">
    <source>
        <dbReference type="Pfam" id="PF13577"/>
    </source>
</evidence>
<dbReference type="SUPFAM" id="SSF54427">
    <property type="entry name" value="NTF2-like"/>
    <property type="match status" value="1"/>
</dbReference>
<dbReference type="InterPro" id="IPR032710">
    <property type="entry name" value="NTF2-like_dom_sf"/>
</dbReference>
<sequence>MADREDIIEVLNLYGFAMDTRRWDLFDRIFTADCDVDYGPTSSWQDREQFKTDFGTFHELFDATQHVMTNHLVQVDGDTAAAHTYGSWRLIRHAAGDPPVWDGSGYYDDQFVRTPEGWRVAKRTCRVVFWTGNPKVQTPIEDMVFQLDLVALHTEAREERLEFLKVIT</sequence>
<keyword evidence="3" id="KW-1185">Reference proteome</keyword>
<accession>A0ABQ2JH39</accession>
<dbReference type="Pfam" id="PF13577">
    <property type="entry name" value="SnoaL_4"/>
    <property type="match status" value="1"/>
</dbReference>
<name>A0ABQ2JH39_9SPHN</name>
<dbReference type="EMBL" id="BMLK01000006">
    <property type="protein sequence ID" value="GGN46757.1"/>
    <property type="molecule type" value="Genomic_DNA"/>
</dbReference>
<protein>
    <recommendedName>
        <fullName evidence="1">SnoaL-like domain-containing protein</fullName>
    </recommendedName>
</protein>
<evidence type="ECO:0000313" key="2">
    <source>
        <dbReference type="EMBL" id="GGN46757.1"/>
    </source>
</evidence>
<dbReference type="Proteomes" id="UP000605099">
    <property type="component" value="Unassembled WGS sequence"/>
</dbReference>
<evidence type="ECO:0000313" key="3">
    <source>
        <dbReference type="Proteomes" id="UP000605099"/>
    </source>
</evidence>
<comment type="caution">
    <text evidence="2">The sequence shown here is derived from an EMBL/GenBank/DDBJ whole genome shotgun (WGS) entry which is preliminary data.</text>
</comment>